<name>A0A819CGQ2_9BILA</name>
<feature type="binding site" evidence="8">
    <location>
        <position position="149"/>
    </location>
    <ligand>
        <name>ATP</name>
        <dbReference type="ChEBI" id="CHEBI:30616"/>
    </ligand>
</feature>
<evidence type="ECO:0008006" key="11">
    <source>
        <dbReference type="Google" id="ProtNLM"/>
    </source>
</evidence>
<evidence type="ECO:0000256" key="5">
    <source>
        <dbReference type="ARBA" id="ARBA00022840"/>
    </source>
</evidence>
<dbReference type="InterPro" id="IPR001404">
    <property type="entry name" value="Hsp90_fam"/>
</dbReference>
<dbReference type="FunFam" id="3.40.50.11260:FF:000004">
    <property type="entry name" value="Heat shock protein 75 mitochondrial"/>
    <property type="match status" value="1"/>
</dbReference>
<keyword evidence="4 8" id="KW-0547">Nucleotide-binding</keyword>
<sequence length="637" mass="73406">MHLRSILRHRTVLSTSFRILQNYSPTVSNQSNYHHLIHQKPVGRTSIPIQRYLATNAKPDSATSSTRAEKHHFQAETQQLLHIVAKSLYSDKEIFIRELISNANDALEKLRYMQLASGDQSIADDKREIYITVDDINNTLTIKDTGIGMTKSEAIDNLGTIARSGSRLFLEELKKDKAATDEGKIIGQFGVGFYSTFMVSKSVDVITRSYKAGEPAYRWTSDGSGSYEIEPLVDEVERGTAIRCYLRDDCAEFSKEETIKQIVKKYSNFVSAPIYINDVRVNNLRALWMEDSKSISEDEHTEFYRFVTGQYDKPRYTLQYKIDVPINLRALIYVPQYKPNIFDVTQEADVGVALYSRKVLIQAKANQLLPRWLRFVKGVVDSEDVPLNLSRELLQDSNLIRKIRLLLTQRITRFLQEQAKKDKPKYQEFYEDYKLFFKEGIVRTADQGEKEDIAKLLRFDSSREEHGNLISLDEYIERMTPEQKHVYYLAGPSRELCENSPYYEAIKQKGYEVLFVYESHDEVLLMQLAEFDKKKLKSVESELETDTKKDDTILEGDTRSLSQDEANTLKQWLLKQFGDKIKNVKINTKLDQHPCIITTNEMGALIDNALVTAGLVEDPRLVLTGLNKLLEKVLEKY</sequence>
<gene>
    <name evidence="9" type="ORF">OVN521_LOCUS4861</name>
</gene>
<protein>
    <recommendedName>
        <fullName evidence="11">Heat shock protein 83</fullName>
    </recommendedName>
</protein>
<comment type="subcellular location">
    <subcellularLocation>
        <location evidence="1">Cytoplasm</location>
    </subcellularLocation>
</comment>
<dbReference type="GO" id="GO:0005737">
    <property type="term" value="C:cytoplasm"/>
    <property type="evidence" value="ECO:0007669"/>
    <property type="project" value="UniProtKB-SubCell"/>
</dbReference>
<evidence type="ECO:0000256" key="7">
    <source>
        <dbReference type="ARBA" id="ARBA00023186"/>
    </source>
</evidence>
<dbReference type="CDD" id="cd16927">
    <property type="entry name" value="HATPase_Hsp90-like"/>
    <property type="match status" value="1"/>
</dbReference>
<dbReference type="InterPro" id="IPR020575">
    <property type="entry name" value="Hsp90_N"/>
</dbReference>
<feature type="binding site" evidence="8">
    <location>
        <position position="391"/>
    </location>
    <ligand>
        <name>ATP</name>
        <dbReference type="ChEBI" id="CHEBI:30616"/>
    </ligand>
</feature>
<dbReference type="InterPro" id="IPR036890">
    <property type="entry name" value="HATPase_C_sf"/>
</dbReference>
<dbReference type="Pfam" id="PF13589">
    <property type="entry name" value="HATPase_c_3"/>
    <property type="match status" value="1"/>
</dbReference>
<reference evidence="9" key="1">
    <citation type="submission" date="2021-02" db="EMBL/GenBank/DDBJ databases">
        <authorList>
            <person name="Nowell W R."/>
        </authorList>
    </citation>
    <scope>NUCLEOTIDE SEQUENCE</scope>
</reference>
<proteinExistence type="inferred from homology"/>
<evidence type="ECO:0000313" key="9">
    <source>
        <dbReference type="EMBL" id="CAF3817890.1"/>
    </source>
</evidence>
<keyword evidence="7" id="KW-0143">Chaperone</keyword>
<feature type="binding site" evidence="8">
    <location>
        <position position="144"/>
    </location>
    <ligand>
        <name>ATP</name>
        <dbReference type="ChEBI" id="CHEBI:30616"/>
    </ligand>
</feature>
<keyword evidence="10" id="KW-1185">Reference proteome</keyword>
<feature type="binding site" evidence="8">
    <location>
        <position position="102"/>
    </location>
    <ligand>
        <name>ATP</name>
        <dbReference type="ChEBI" id="CHEBI:30616"/>
    </ligand>
</feature>
<feature type="binding site" evidence="8">
    <location>
        <begin position="164"/>
        <end position="165"/>
    </location>
    <ligand>
        <name>ATP</name>
        <dbReference type="ChEBI" id="CHEBI:30616"/>
    </ligand>
</feature>
<dbReference type="AlphaFoldDB" id="A0A819CGQ2"/>
<comment type="caution">
    <text evidence="9">The sequence shown here is derived from an EMBL/GenBank/DDBJ whole genome shotgun (WGS) entry which is preliminary data.</text>
</comment>
<keyword evidence="3" id="KW-0963">Cytoplasm</keyword>
<dbReference type="Pfam" id="PF00183">
    <property type="entry name" value="HSP90"/>
    <property type="match status" value="1"/>
</dbReference>
<dbReference type="SUPFAM" id="SSF54211">
    <property type="entry name" value="Ribosomal protein S5 domain 2-like"/>
    <property type="match status" value="1"/>
</dbReference>
<dbReference type="Gene3D" id="3.30.230.80">
    <property type="match status" value="1"/>
</dbReference>
<dbReference type="GO" id="GO:0005524">
    <property type="term" value="F:ATP binding"/>
    <property type="evidence" value="ECO:0007669"/>
    <property type="project" value="UniProtKB-KW"/>
</dbReference>
<dbReference type="PRINTS" id="PR00775">
    <property type="entry name" value="HEATSHOCK90"/>
</dbReference>
<evidence type="ECO:0000256" key="8">
    <source>
        <dbReference type="PIRSR" id="PIRSR002583-1"/>
    </source>
</evidence>
<organism evidence="9 10">
    <name type="scientific">Rotaria magnacalcarata</name>
    <dbReference type="NCBI Taxonomy" id="392030"/>
    <lineage>
        <taxon>Eukaryota</taxon>
        <taxon>Metazoa</taxon>
        <taxon>Spiralia</taxon>
        <taxon>Gnathifera</taxon>
        <taxon>Rotifera</taxon>
        <taxon>Eurotatoria</taxon>
        <taxon>Bdelloidea</taxon>
        <taxon>Philodinida</taxon>
        <taxon>Philodinidae</taxon>
        <taxon>Rotaria</taxon>
    </lineage>
</organism>
<comment type="similarity">
    <text evidence="2">Belongs to the heat shock protein 90 family.</text>
</comment>
<dbReference type="EMBL" id="CAJOBG010000463">
    <property type="protein sequence ID" value="CAF3817890.1"/>
    <property type="molecule type" value="Genomic_DNA"/>
</dbReference>
<dbReference type="PIRSF" id="PIRSF002583">
    <property type="entry name" value="Hsp90"/>
    <property type="match status" value="1"/>
</dbReference>
<evidence type="ECO:0000256" key="3">
    <source>
        <dbReference type="ARBA" id="ARBA00022490"/>
    </source>
</evidence>
<evidence type="ECO:0000256" key="4">
    <source>
        <dbReference type="ARBA" id="ARBA00022741"/>
    </source>
</evidence>
<dbReference type="Proteomes" id="UP000663866">
    <property type="component" value="Unassembled WGS sequence"/>
</dbReference>
<evidence type="ECO:0000256" key="6">
    <source>
        <dbReference type="ARBA" id="ARBA00023016"/>
    </source>
</evidence>
<evidence type="ECO:0000313" key="10">
    <source>
        <dbReference type="Proteomes" id="UP000663866"/>
    </source>
</evidence>
<dbReference type="FunFam" id="3.30.565.10:FF:000009">
    <property type="entry name" value="Molecular chaperone HtpG"/>
    <property type="match status" value="1"/>
</dbReference>
<dbReference type="SUPFAM" id="SSF110942">
    <property type="entry name" value="HSP90 C-terminal domain"/>
    <property type="match status" value="1"/>
</dbReference>
<dbReference type="NCBIfam" id="NF003555">
    <property type="entry name" value="PRK05218.1"/>
    <property type="match status" value="1"/>
</dbReference>
<dbReference type="HAMAP" id="MF_00505">
    <property type="entry name" value="HSP90"/>
    <property type="match status" value="1"/>
</dbReference>
<dbReference type="Gene3D" id="3.40.50.11260">
    <property type="match status" value="1"/>
</dbReference>
<evidence type="ECO:0000256" key="1">
    <source>
        <dbReference type="ARBA" id="ARBA00004496"/>
    </source>
</evidence>
<keyword evidence="5 8" id="KW-0067">ATP-binding</keyword>
<dbReference type="PANTHER" id="PTHR11528">
    <property type="entry name" value="HEAT SHOCK PROTEIN 90 FAMILY MEMBER"/>
    <property type="match status" value="1"/>
</dbReference>
<dbReference type="InterPro" id="IPR037196">
    <property type="entry name" value="HSP90_C"/>
</dbReference>
<evidence type="ECO:0000256" key="2">
    <source>
        <dbReference type="ARBA" id="ARBA00008239"/>
    </source>
</evidence>
<dbReference type="InterPro" id="IPR020568">
    <property type="entry name" value="Ribosomal_Su5_D2-typ_SF"/>
</dbReference>
<dbReference type="FunFam" id="3.30.230.80:FF:000004">
    <property type="entry name" value="Heat shock protein 75 kDa"/>
    <property type="match status" value="1"/>
</dbReference>
<feature type="binding site" evidence="8">
    <location>
        <position position="157"/>
    </location>
    <ligand>
        <name>ATP</name>
        <dbReference type="ChEBI" id="CHEBI:30616"/>
    </ligand>
</feature>
<dbReference type="Gene3D" id="3.30.565.10">
    <property type="entry name" value="Histidine kinase-like ATPase, C-terminal domain"/>
    <property type="match status" value="1"/>
</dbReference>
<accession>A0A819CGQ2</accession>
<keyword evidence="6" id="KW-0346">Stress response</keyword>
<feature type="binding site" evidence="8">
    <location>
        <position position="240"/>
    </location>
    <ligand>
        <name>ATP</name>
        <dbReference type="ChEBI" id="CHEBI:30616"/>
    </ligand>
</feature>
<feature type="binding site" evidence="8">
    <location>
        <begin position="188"/>
        <end position="193"/>
    </location>
    <ligand>
        <name>ATP</name>
        <dbReference type="ChEBI" id="CHEBI:30616"/>
    </ligand>
</feature>
<feature type="binding site" evidence="8">
    <location>
        <position position="98"/>
    </location>
    <ligand>
        <name>ATP</name>
        <dbReference type="ChEBI" id="CHEBI:30616"/>
    </ligand>
</feature>
<dbReference type="GO" id="GO:0140662">
    <property type="term" value="F:ATP-dependent protein folding chaperone"/>
    <property type="evidence" value="ECO:0007669"/>
    <property type="project" value="InterPro"/>
</dbReference>
<dbReference type="SUPFAM" id="SSF55874">
    <property type="entry name" value="ATPase domain of HSP90 chaperone/DNA topoisomerase II/histidine kinase"/>
    <property type="match status" value="1"/>
</dbReference>
<dbReference type="GO" id="GO:0016887">
    <property type="term" value="F:ATP hydrolysis activity"/>
    <property type="evidence" value="ECO:0007669"/>
    <property type="project" value="InterPro"/>
</dbReference>
<dbReference type="GO" id="GO:0051082">
    <property type="term" value="F:unfolded protein binding"/>
    <property type="evidence" value="ECO:0007669"/>
    <property type="project" value="InterPro"/>
</dbReference>
<dbReference type="Gene3D" id="1.20.120.790">
    <property type="entry name" value="Heat shock protein 90, C-terminal domain"/>
    <property type="match status" value="1"/>
</dbReference>